<gene>
    <name evidence="1" type="ORF">JOL79_11575</name>
</gene>
<protein>
    <submittedName>
        <fullName evidence="1">Phage Gp37/Gp68 family protein</fullName>
    </submittedName>
</protein>
<proteinExistence type="predicted"/>
<dbReference type="Pfam" id="PF07505">
    <property type="entry name" value="DUF5131"/>
    <property type="match status" value="1"/>
</dbReference>
<comment type="caution">
    <text evidence="1">The sequence shown here is derived from an EMBL/GenBank/DDBJ whole genome shotgun (WGS) entry which is preliminary data.</text>
</comment>
<name>A0A940WPD4_9ACTN</name>
<dbReference type="RefSeq" id="WP_210155759.1">
    <property type="nucleotide sequence ID" value="NZ_JAFCNB010000005.1"/>
</dbReference>
<dbReference type="AlphaFoldDB" id="A0A940WPD4"/>
<dbReference type="EMBL" id="JAFCNB010000005">
    <property type="protein sequence ID" value="MBP2704454.1"/>
    <property type="molecule type" value="Genomic_DNA"/>
</dbReference>
<organism evidence="1 2">
    <name type="scientific">Microbispora oryzae</name>
    <dbReference type="NCBI Taxonomy" id="2806554"/>
    <lineage>
        <taxon>Bacteria</taxon>
        <taxon>Bacillati</taxon>
        <taxon>Actinomycetota</taxon>
        <taxon>Actinomycetes</taxon>
        <taxon>Streptosporangiales</taxon>
        <taxon>Streptosporangiaceae</taxon>
        <taxon>Microbispora</taxon>
    </lineage>
</organism>
<sequence>MGDKSKIEWTDATWNPVTGCKKVSPGCDHCYAETFAERWRGTQGHYFESGFDLTLRPERLEEPLKWRKPRRIFVNSMSDLFHPDVPEDFIAQVWTVMEKTPQHTYQILTKRHARMRSIVRRIAWRTPTGEERTQGVRGSVAYVQRDEILNDHLGTPRVLPNVWLGVSVETQQWADTRIPALLDTPAAVRKDSDGTPYCGTPSVLDWVVAGGESGPGARPPHPDWFRQLRDQCEGRAAFLFKQWGAWKPRPIYSTDDRHHVVMPDGRDRGTPWPGWGIDQPDAVVMERVGKGAAGRELDGRTWDEYPVVVR</sequence>
<dbReference type="InterPro" id="IPR011101">
    <property type="entry name" value="DUF5131"/>
</dbReference>
<evidence type="ECO:0000313" key="1">
    <source>
        <dbReference type="EMBL" id="MBP2704454.1"/>
    </source>
</evidence>
<evidence type="ECO:0000313" key="2">
    <source>
        <dbReference type="Proteomes" id="UP000674234"/>
    </source>
</evidence>
<dbReference type="Proteomes" id="UP000674234">
    <property type="component" value="Unassembled WGS sequence"/>
</dbReference>
<accession>A0A940WPD4</accession>
<keyword evidence="2" id="KW-1185">Reference proteome</keyword>
<reference evidence="1" key="1">
    <citation type="submission" date="2021-02" db="EMBL/GenBank/DDBJ databases">
        <title>Draft genome sequence of Microbispora sp. RL4-1S isolated from rice leaves in Thailand.</title>
        <authorList>
            <person name="Muangham S."/>
            <person name="Duangmal K."/>
        </authorList>
    </citation>
    <scope>NUCLEOTIDE SEQUENCE</scope>
    <source>
        <strain evidence="1">RL4-1S</strain>
    </source>
</reference>